<dbReference type="OrthoDB" id="9808822at2"/>
<dbReference type="RefSeq" id="WP_123066478.1">
    <property type="nucleotide sequence ID" value="NZ_RIAS01000016.1"/>
</dbReference>
<dbReference type="InterPro" id="IPR003495">
    <property type="entry name" value="CobW/HypB/UreG_nucleotide-bd"/>
</dbReference>
<sequence length="403" mass="46095">MSVSEKQQQTHNRVPVTVLSGYLGAGKTTLLNHVLHNREGMRVAVIVNDLSEVNIDAGLIRDGGGLSRIDEKLVEMSNGCICCTLREDLLKEVERLALDGSFDYILIESTGIGEPVPVAQTFTYIDEELGIDLTQFTRLDTMVTVVDAAQFWRDFYSKETLKDRGQEAGEDDMRGIVHLLTDQVEFCDVLVLNKCDLVSEEELSKLEKALHAMQPEAKLVRTTHGQIDPREILNTGRFDFEKASQSAGWIRELMKEEHTPETEEYGIHSFVYHRKRPFHPERLLRWIAKWPDSIVRSKGLMWMATRNHMAISFSHAGTSKQLAPAGIWVGAMSEEERHLHFGDTLPAIPDWDEEWEDRVTKLVFIGIDMDRAAIERTLDETLLTDEEMQMNWRELKDPFPQWS</sequence>
<dbReference type="GO" id="GO:0016787">
    <property type="term" value="F:hydrolase activity"/>
    <property type="evidence" value="ECO:0007669"/>
    <property type="project" value="UniProtKB-KW"/>
</dbReference>
<evidence type="ECO:0000256" key="2">
    <source>
        <dbReference type="ARBA" id="ARBA00022801"/>
    </source>
</evidence>
<reference evidence="7 8" key="1">
    <citation type="journal article" date="2019" name="J. Ind. Microbiol. Biotechnol.">
        <title>Paenibacillus amylolyticus 27C64 has a diverse set of carbohydrate-active enzymes and complete pectin deconstruction system.</title>
        <authorList>
            <person name="Keggi C."/>
            <person name="Doran-Peterson J."/>
        </authorList>
    </citation>
    <scope>NUCLEOTIDE SEQUENCE [LARGE SCALE GENOMIC DNA]</scope>
    <source>
        <strain evidence="7 8">27C64</strain>
    </source>
</reference>
<feature type="domain" description="CobW C-terminal" evidence="6">
    <location>
        <begin position="267"/>
        <end position="382"/>
    </location>
</feature>
<evidence type="ECO:0000256" key="1">
    <source>
        <dbReference type="ARBA" id="ARBA00022741"/>
    </source>
</evidence>
<dbReference type="PANTHER" id="PTHR43603">
    <property type="entry name" value="COBW DOMAIN-CONTAINING PROTEIN DDB_G0274527"/>
    <property type="match status" value="1"/>
</dbReference>
<dbReference type="InterPro" id="IPR011629">
    <property type="entry name" value="CobW-like_C"/>
</dbReference>
<comment type="caution">
    <text evidence="7">The sequence shown here is derived from an EMBL/GenBank/DDBJ whole genome shotgun (WGS) entry which is preliminary data.</text>
</comment>
<dbReference type="InterPro" id="IPR036627">
    <property type="entry name" value="CobW-likC_sf"/>
</dbReference>
<dbReference type="PANTHER" id="PTHR43603:SF3">
    <property type="entry name" value="ZINC CHAPERONE YCIC"/>
    <property type="match status" value="1"/>
</dbReference>
<dbReference type="GO" id="GO:0000166">
    <property type="term" value="F:nucleotide binding"/>
    <property type="evidence" value="ECO:0007669"/>
    <property type="project" value="UniProtKB-KW"/>
</dbReference>
<dbReference type="SUPFAM" id="SSF52540">
    <property type="entry name" value="P-loop containing nucleoside triphosphate hydrolases"/>
    <property type="match status" value="1"/>
</dbReference>
<keyword evidence="3" id="KW-0143">Chaperone</keyword>
<dbReference type="InterPro" id="IPR027417">
    <property type="entry name" value="P-loop_NTPase"/>
</dbReference>
<dbReference type="Gene3D" id="3.40.50.300">
    <property type="entry name" value="P-loop containing nucleotide triphosphate hydrolases"/>
    <property type="match status" value="1"/>
</dbReference>
<dbReference type="Gene3D" id="3.30.1220.10">
    <property type="entry name" value="CobW-like, C-terminal domain"/>
    <property type="match status" value="1"/>
</dbReference>
<evidence type="ECO:0000256" key="5">
    <source>
        <dbReference type="ARBA" id="ARBA00049117"/>
    </source>
</evidence>
<protein>
    <submittedName>
        <fullName evidence="7">GTP-binding protein</fullName>
    </submittedName>
</protein>
<dbReference type="InterPro" id="IPR051927">
    <property type="entry name" value="Zn_Chap_cDPG_Synth"/>
</dbReference>
<gene>
    <name evidence="7" type="ORF">EC604_23475</name>
</gene>
<evidence type="ECO:0000259" key="6">
    <source>
        <dbReference type="SMART" id="SM00833"/>
    </source>
</evidence>
<comment type="similarity">
    <text evidence="4">Belongs to the SIMIBI class G3E GTPase family. ZNG1 subfamily.</text>
</comment>
<dbReference type="CDD" id="cd03112">
    <property type="entry name" value="CobW-like"/>
    <property type="match status" value="1"/>
</dbReference>
<name>A0A5M9WZK8_PAEAM</name>
<dbReference type="SMART" id="SM00833">
    <property type="entry name" value="CobW_C"/>
    <property type="match status" value="1"/>
</dbReference>
<keyword evidence="1" id="KW-0547">Nucleotide-binding</keyword>
<keyword evidence="2" id="KW-0378">Hydrolase</keyword>
<organism evidence="7 8">
    <name type="scientific">Paenibacillus amylolyticus</name>
    <dbReference type="NCBI Taxonomy" id="1451"/>
    <lineage>
        <taxon>Bacteria</taxon>
        <taxon>Bacillati</taxon>
        <taxon>Bacillota</taxon>
        <taxon>Bacilli</taxon>
        <taxon>Bacillales</taxon>
        <taxon>Paenibacillaceae</taxon>
        <taxon>Paenibacillus</taxon>
    </lineage>
</organism>
<evidence type="ECO:0000313" key="7">
    <source>
        <dbReference type="EMBL" id="KAA8786793.1"/>
    </source>
</evidence>
<evidence type="ECO:0000313" key="8">
    <source>
        <dbReference type="Proteomes" id="UP000323664"/>
    </source>
</evidence>
<dbReference type="Pfam" id="PF02492">
    <property type="entry name" value="cobW"/>
    <property type="match status" value="1"/>
</dbReference>
<dbReference type="EMBL" id="RIAS01000016">
    <property type="protein sequence ID" value="KAA8786793.1"/>
    <property type="molecule type" value="Genomic_DNA"/>
</dbReference>
<dbReference type="Proteomes" id="UP000323664">
    <property type="component" value="Unassembled WGS sequence"/>
</dbReference>
<evidence type="ECO:0000256" key="3">
    <source>
        <dbReference type="ARBA" id="ARBA00023186"/>
    </source>
</evidence>
<dbReference type="AlphaFoldDB" id="A0A5M9WZK8"/>
<comment type="catalytic activity">
    <reaction evidence="5">
        <text>GTP + H2O = GDP + phosphate + H(+)</text>
        <dbReference type="Rhea" id="RHEA:19669"/>
        <dbReference type="ChEBI" id="CHEBI:15377"/>
        <dbReference type="ChEBI" id="CHEBI:15378"/>
        <dbReference type="ChEBI" id="CHEBI:37565"/>
        <dbReference type="ChEBI" id="CHEBI:43474"/>
        <dbReference type="ChEBI" id="CHEBI:58189"/>
    </reaction>
    <physiologicalReaction direction="left-to-right" evidence="5">
        <dbReference type="Rhea" id="RHEA:19670"/>
    </physiologicalReaction>
</comment>
<evidence type="ECO:0000256" key="4">
    <source>
        <dbReference type="ARBA" id="ARBA00034320"/>
    </source>
</evidence>
<dbReference type="Pfam" id="PF07683">
    <property type="entry name" value="CobW_C"/>
    <property type="match status" value="1"/>
</dbReference>
<proteinExistence type="inferred from homology"/>
<accession>A0A5M9WZK8</accession>